<dbReference type="EMBL" id="SOGT01000015">
    <property type="protein sequence ID" value="TFD23974.1"/>
    <property type="molecule type" value="Genomic_DNA"/>
</dbReference>
<feature type="transmembrane region" description="Helical" evidence="1">
    <location>
        <begin position="60"/>
        <end position="78"/>
    </location>
</feature>
<feature type="transmembrane region" description="Helical" evidence="1">
    <location>
        <begin position="193"/>
        <end position="214"/>
    </location>
</feature>
<name>A0A4R8ZAX5_9MICO</name>
<evidence type="ECO:0000313" key="2">
    <source>
        <dbReference type="EMBL" id="TFD23974.1"/>
    </source>
</evidence>
<organism evidence="2 3">
    <name type="scientific">Cryobacterium lyxosi</name>
    <dbReference type="NCBI Taxonomy" id="1259228"/>
    <lineage>
        <taxon>Bacteria</taxon>
        <taxon>Bacillati</taxon>
        <taxon>Actinomycetota</taxon>
        <taxon>Actinomycetes</taxon>
        <taxon>Micrococcales</taxon>
        <taxon>Microbacteriaceae</taxon>
        <taxon>Cryobacterium</taxon>
    </lineage>
</organism>
<proteinExistence type="predicted"/>
<keyword evidence="1" id="KW-0472">Membrane</keyword>
<protein>
    <submittedName>
        <fullName evidence="2">Uncharacterized protein</fullName>
    </submittedName>
</protein>
<dbReference type="RefSeq" id="WP_134573542.1">
    <property type="nucleotide sequence ID" value="NZ_SOGT01000015.1"/>
</dbReference>
<keyword evidence="1" id="KW-0812">Transmembrane</keyword>
<dbReference type="OrthoDB" id="5126497at2"/>
<feature type="transmembrane region" description="Helical" evidence="1">
    <location>
        <begin position="220"/>
        <end position="241"/>
    </location>
</feature>
<feature type="transmembrane region" description="Helical" evidence="1">
    <location>
        <begin position="137"/>
        <end position="154"/>
    </location>
</feature>
<feature type="transmembrane region" description="Helical" evidence="1">
    <location>
        <begin position="98"/>
        <end position="116"/>
    </location>
</feature>
<sequence length="314" mass="33167">MQWGLTNWGYKMSDQSEDTRDAMTVSGATAHARSLLKAGEYVGVRVGEAIDARTRAVAEAWMAMATLTCALTLILSSASVVAEGWTVSPGIEIPRLNIIHLLLVPFFVASMLEMGLRDQLPAEHTRATRLHGRRVSTASALALVALLLLSLFPGGISLPILVGIVALAVLPLSTLALRSALRAREAGVRRSAATLLAPLSVIARVVTLVLGSWLGVLGAAAGLSSSIAWSIASAALILAIMSTRDSRWGLSRLAQEWGRVQWIAFGSTFLLMNALAAVLARTDWDLTIVGFVGGICVAAPLVVASFRPAPIREA</sequence>
<feature type="transmembrane region" description="Helical" evidence="1">
    <location>
        <begin position="286"/>
        <end position="306"/>
    </location>
</feature>
<dbReference type="AlphaFoldDB" id="A0A4R8ZAX5"/>
<dbReference type="Proteomes" id="UP000298424">
    <property type="component" value="Unassembled WGS sequence"/>
</dbReference>
<evidence type="ECO:0000256" key="1">
    <source>
        <dbReference type="SAM" id="Phobius"/>
    </source>
</evidence>
<evidence type="ECO:0000313" key="3">
    <source>
        <dbReference type="Proteomes" id="UP000298424"/>
    </source>
</evidence>
<feature type="transmembrane region" description="Helical" evidence="1">
    <location>
        <begin position="160"/>
        <end position="181"/>
    </location>
</feature>
<reference evidence="2 3" key="1">
    <citation type="submission" date="2019-03" db="EMBL/GenBank/DDBJ databases">
        <title>Genomics of glacier-inhabiting Cryobacterium strains.</title>
        <authorList>
            <person name="Liu Q."/>
            <person name="Xin Y.-H."/>
        </authorList>
    </citation>
    <scope>NUCLEOTIDE SEQUENCE [LARGE SCALE GENOMIC DNA]</scope>
    <source>
        <strain evidence="2 3">TMT1-1</strain>
    </source>
</reference>
<feature type="transmembrane region" description="Helical" evidence="1">
    <location>
        <begin position="262"/>
        <end position="280"/>
    </location>
</feature>
<keyword evidence="3" id="KW-1185">Reference proteome</keyword>
<gene>
    <name evidence="2" type="ORF">E3T27_14435</name>
</gene>
<keyword evidence="1" id="KW-1133">Transmembrane helix</keyword>
<accession>A0A4R8ZAX5</accession>
<comment type="caution">
    <text evidence="2">The sequence shown here is derived from an EMBL/GenBank/DDBJ whole genome shotgun (WGS) entry which is preliminary data.</text>
</comment>